<accession>A0ABY5CZN2</accession>
<dbReference type="InterPro" id="IPR013328">
    <property type="entry name" value="6PGD_dom2"/>
</dbReference>
<evidence type="ECO:0000313" key="1">
    <source>
        <dbReference type="EMBL" id="USY17314.1"/>
    </source>
</evidence>
<dbReference type="Gene3D" id="1.10.1040.10">
    <property type="entry name" value="N-(1-d-carboxylethyl)-l-norvaline Dehydrogenase, domain 2"/>
    <property type="match status" value="1"/>
</dbReference>
<sequence length="52" mass="5709">MYPPLLKAIGEAVRDGEYPPDLGPLSVQSALMGDLVDHRKSQGVDTVRMREV</sequence>
<reference evidence="1" key="1">
    <citation type="submission" date="2022-06" db="EMBL/GenBank/DDBJ databases">
        <authorList>
            <person name="Ping M."/>
        </authorList>
    </citation>
    <scope>NUCLEOTIDE SEQUENCE</scope>
    <source>
        <strain evidence="1">JCM11759T</strain>
    </source>
</reference>
<organism evidence="1 2">
    <name type="scientific">Nocardiopsis exhalans</name>
    <dbReference type="NCBI Taxonomy" id="163604"/>
    <lineage>
        <taxon>Bacteria</taxon>
        <taxon>Bacillati</taxon>
        <taxon>Actinomycetota</taxon>
        <taxon>Actinomycetes</taxon>
        <taxon>Streptosporangiales</taxon>
        <taxon>Nocardiopsidaceae</taxon>
        <taxon>Nocardiopsis</taxon>
    </lineage>
</organism>
<keyword evidence="2" id="KW-1185">Reference proteome</keyword>
<name>A0ABY5CZN2_9ACTN</name>
<dbReference type="Proteomes" id="UP001055940">
    <property type="component" value="Chromosome"/>
</dbReference>
<proteinExistence type="predicted"/>
<gene>
    <name evidence="1" type="ORF">NE857_18355</name>
</gene>
<dbReference type="EMBL" id="CP099837">
    <property type="protein sequence ID" value="USY17314.1"/>
    <property type="molecule type" value="Genomic_DNA"/>
</dbReference>
<protein>
    <submittedName>
        <fullName evidence="1">Uncharacterized protein</fullName>
    </submittedName>
</protein>
<evidence type="ECO:0000313" key="2">
    <source>
        <dbReference type="Proteomes" id="UP001055940"/>
    </source>
</evidence>